<keyword evidence="15" id="KW-1185">Reference proteome</keyword>
<evidence type="ECO:0000256" key="9">
    <source>
        <dbReference type="ARBA" id="ARBA00023170"/>
    </source>
</evidence>
<evidence type="ECO:0000259" key="13">
    <source>
        <dbReference type="PROSITE" id="PS50262"/>
    </source>
</evidence>
<feature type="transmembrane region" description="Helical" evidence="12">
    <location>
        <begin position="1022"/>
        <end position="1045"/>
    </location>
</feature>
<evidence type="ECO:0000256" key="3">
    <source>
        <dbReference type="ARBA" id="ARBA00022606"/>
    </source>
</evidence>
<keyword evidence="10 11" id="KW-0807">Transducer</keyword>
<feature type="transmembrane region" description="Helical" evidence="12">
    <location>
        <begin position="969"/>
        <end position="986"/>
    </location>
</feature>
<organism evidence="14 15">
    <name type="scientific">Myodes glareolus</name>
    <name type="common">Bank vole</name>
    <name type="synonym">Clethrionomys glareolus</name>
    <dbReference type="NCBI Taxonomy" id="447135"/>
    <lineage>
        <taxon>Eukaryota</taxon>
        <taxon>Metazoa</taxon>
        <taxon>Chordata</taxon>
        <taxon>Craniata</taxon>
        <taxon>Vertebrata</taxon>
        <taxon>Euteleostomi</taxon>
        <taxon>Mammalia</taxon>
        <taxon>Eutheria</taxon>
        <taxon>Euarchontoglires</taxon>
        <taxon>Glires</taxon>
        <taxon>Rodentia</taxon>
        <taxon>Myomorpha</taxon>
        <taxon>Muroidea</taxon>
        <taxon>Cricetidae</taxon>
        <taxon>Arvicolinae</taxon>
        <taxon>Myodes</taxon>
    </lineage>
</organism>
<evidence type="ECO:0000313" key="14">
    <source>
        <dbReference type="EMBL" id="KAK7806580.1"/>
    </source>
</evidence>
<sequence length="1190" mass="135461">MNKTVQSYGLLGDLSDHCWRESWHGRIDQGKFTPAYSYVLLSCQLVLSGSVLSTNVTPKMLVNFLSEKKTISYAACLVPCYFFFAMVITEYYMLAVMTYDRYMAICNPLLYSSKMSKGKYRLIFCGSNLISHFYCADPPLIRLSCSDTFIKKTSMFVVAGFNLSNSLPIILISYLFILIAILRMQSAEGRRKAFSTCGSHLVAVTVFYGTLFCMYVGPPTDKSVEQSKIIAVFYTFVSLMFNPIIYSLRNKDVKQAFWKLVKRNAIMKRNFTSVTEFILLGLTSRVELQILFFVVFLVVYVATVAGNLGMIVLIQTNARLHTPMYFFLSHLSFVDLCFSSNVTPKMLQIFLLEKTTISYPACLVQCYLFIALVHVEIYILALMTFDRYMAICNPLLYGSKMSQSVCTSLITVSYMYGALTGLMETMWTYNLAFCGHNKINHFYCADPPLIKLACSDTYHKETSMFVVAGFNLSFSLLIILTSYLYIFPAILRISSTEGKHKAFSTCGSHLTAVIIFYATLFFMYLRPTLKESVEQGKMVAVFYTTVIPMLNPMIYSLRNKDRLIPHIDRREKMLNFTDVTEFILLGLTSQKELQVAFFIIFLVVYLVTMVGNIGMMILIKISPQLSSPMYFFLSHLSFVDVWFSSNVTPKMLENLLSTRKTISYTGCLTQCFFFIALVHVEIFILSVMAFDRYMAIGKPLLYGSKMSRVVCIRLISFPYIYGFLTSLAATLWTHGLYFCGKTEINHFYCADPPLIKMACAGTFVKEYTMLFLAGINFTYSLIVVIISYLFILVAILRMRSAEGRRKAFSTCGSHLTAVGVFYGTLIFMYLQRPTEESVEQGKMVAVFYTTVIPMLNPMIYSLRNKDVKEALDKHRLYIKAMPNFTDVTEFLLVGLTRRQELQVLFFAVFLVVYMVTLLGNVGMIILISISPPLQSPMYFFLSHLSFVDVLFSSNVTPKMLENLLSERKTISYVGCLIQCYFFIALVHVEVYILAVMAFDRYMAICNPLLYSSKMSRVVCVRLISVPYVYGFSVSLICTLWTYGLYFCENFEINHFYCADPPLIKIACGGVYIKEYTMIVIAGINFTYSLSVVLISYSLIVVAVLRMRSADGRKKAFSTCGSHLTAVSMFYGTLIFMYLRRPTEESVEQGKMVAVFYTTVIPMLNPMIYSLRNKDVKEAVSKAIAKANLRK</sequence>
<keyword evidence="7 11" id="KW-0297">G-protein coupled receptor</keyword>
<feature type="domain" description="G-protein coupled receptors family 1 profile" evidence="13">
    <location>
        <begin position="611"/>
        <end position="860"/>
    </location>
</feature>
<feature type="transmembrane region" description="Helical" evidence="12">
    <location>
        <begin position="595"/>
        <end position="618"/>
    </location>
</feature>
<feature type="transmembrane region" description="Helical" evidence="12">
    <location>
        <begin position="507"/>
        <end position="526"/>
    </location>
</feature>
<feature type="transmembrane region" description="Helical" evidence="12">
    <location>
        <begin position="465"/>
        <end position="486"/>
    </location>
</feature>
<feature type="transmembrane region" description="Helical" evidence="12">
    <location>
        <begin position="290"/>
        <end position="313"/>
    </location>
</feature>
<feature type="transmembrane region" description="Helical" evidence="12">
    <location>
        <begin position="1116"/>
        <end position="1138"/>
    </location>
</feature>
<dbReference type="PRINTS" id="PR00237">
    <property type="entry name" value="GPCRRHODOPSN"/>
</dbReference>
<comment type="caution">
    <text evidence="14">The sequence shown here is derived from an EMBL/GenBank/DDBJ whole genome shotgun (WGS) entry which is preliminary data.</text>
</comment>
<dbReference type="Pfam" id="PF13853">
    <property type="entry name" value="7tm_4"/>
    <property type="match status" value="5"/>
</dbReference>
<dbReference type="GO" id="GO:0004930">
    <property type="term" value="F:G protein-coupled receptor activity"/>
    <property type="evidence" value="ECO:0007669"/>
    <property type="project" value="UniProtKB-KW"/>
</dbReference>
<dbReference type="InterPro" id="IPR017452">
    <property type="entry name" value="GPCR_Rhodpsn_7TM"/>
</dbReference>
<dbReference type="EMBL" id="JBBHLL010000298">
    <property type="protein sequence ID" value="KAK7806580.1"/>
    <property type="molecule type" value="Genomic_DNA"/>
</dbReference>
<dbReference type="CDD" id="cd15412">
    <property type="entry name" value="7tmA_OR5M-like"/>
    <property type="match status" value="3"/>
</dbReference>
<proteinExistence type="inferred from homology"/>
<feature type="transmembrane region" description="Helical" evidence="12">
    <location>
        <begin position="1150"/>
        <end position="1170"/>
    </location>
</feature>
<keyword evidence="8 12" id="KW-0472">Membrane</keyword>
<comment type="subcellular location">
    <subcellularLocation>
        <location evidence="1">Cell membrane</location>
        <topology evidence="1">Multi-pass membrane protein</topology>
    </subcellularLocation>
</comment>
<dbReference type="Gene3D" id="1.20.1070.10">
    <property type="entry name" value="Rhodopsin 7-helix transmembrane proteins"/>
    <property type="match status" value="4"/>
</dbReference>
<feature type="transmembrane region" description="Helical" evidence="12">
    <location>
        <begin position="161"/>
        <end position="182"/>
    </location>
</feature>
<feature type="transmembrane region" description="Helical" evidence="12">
    <location>
        <begin position="72"/>
        <end position="99"/>
    </location>
</feature>
<dbReference type="PRINTS" id="PR00245">
    <property type="entry name" value="OLFACTORYR"/>
</dbReference>
<evidence type="ECO:0000256" key="8">
    <source>
        <dbReference type="ARBA" id="ARBA00023136"/>
    </source>
</evidence>
<feature type="transmembrane region" description="Helical" evidence="12">
    <location>
        <begin position="663"/>
        <end position="690"/>
    </location>
</feature>
<dbReference type="PANTHER" id="PTHR48018">
    <property type="entry name" value="OLFACTORY RECEPTOR"/>
    <property type="match status" value="1"/>
</dbReference>
<evidence type="ECO:0000313" key="15">
    <source>
        <dbReference type="Proteomes" id="UP001488838"/>
    </source>
</evidence>
<dbReference type="FunFam" id="1.20.1070.10:FF:000003">
    <property type="entry name" value="Olfactory receptor"/>
    <property type="match status" value="3"/>
</dbReference>
<feature type="transmembrane region" description="Helical" evidence="12">
    <location>
        <begin position="710"/>
        <end position="732"/>
    </location>
</feature>
<dbReference type="GO" id="GO:0004984">
    <property type="term" value="F:olfactory receptor activity"/>
    <property type="evidence" value="ECO:0007669"/>
    <property type="project" value="InterPro"/>
</dbReference>
<feature type="transmembrane region" description="Helical" evidence="12">
    <location>
        <begin position="35"/>
        <end position="52"/>
    </location>
</feature>
<dbReference type="FunFam" id="1.20.1070.10:FF:000004">
    <property type="entry name" value="Olfactory receptor"/>
    <property type="match status" value="1"/>
</dbReference>
<keyword evidence="4 11" id="KW-0812">Transmembrane</keyword>
<feature type="domain" description="G-protein coupled receptors family 1 profile" evidence="13">
    <location>
        <begin position="919"/>
        <end position="1168"/>
    </location>
</feature>
<feature type="domain" description="G-protein coupled receptors family 1 profile" evidence="13">
    <location>
        <begin position="40"/>
        <end position="246"/>
    </location>
</feature>
<feature type="transmembrane region" description="Helical" evidence="12">
    <location>
        <begin position="194"/>
        <end position="217"/>
    </location>
</feature>
<evidence type="ECO:0000256" key="12">
    <source>
        <dbReference type="SAM" id="Phobius"/>
    </source>
</evidence>
<feature type="transmembrane region" description="Helical" evidence="12">
    <location>
        <begin position="843"/>
        <end position="862"/>
    </location>
</feature>
<feature type="domain" description="G-protein coupled receptors family 1 profile" evidence="13">
    <location>
        <begin position="306"/>
        <end position="555"/>
    </location>
</feature>
<dbReference type="PROSITE" id="PS00237">
    <property type="entry name" value="G_PROTEIN_RECEP_F1_1"/>
    <property type="match status" value="3"/>
</dbReference>
<comment type="similarity">
    <text evidence="11">Belongs to the G-protein coupled receptor 1 family.</text>
</comment>
<protein>
    <recommendedName>
        <fullName evidence="13">G-protein coupled receptors family 1 profile domain-containing protein</fullName>
    </recommendedName>
</protein>
<dbReference type="PROSITE" id="PS50262">
    <property type="entry name" value="G_PROTEIN_RECEP_F1_2"/>
    <property type="match status" value="4"/>
</dbReference>
<feature type="transmembrane region" description="Helical" evidence="12">
    <location>
        <begin position="357"/>
        <end position="383"/>
    </location>
</feature>
<dbReference type="AlphaFoldDB" id="A0AAW0HWV2"/>
<evidence type="ECO:0000256" key="5">
    <source>
        <dbReference type="ARBA" id="ARBA00022725"/>
    </source>
</evidence>
<feature type="transmembrane region" description="Helical" evidence="12">
    <location>
        <begin position="538"/>
        <end position="557"/>
    </location>
</feature>
<reference evidence="14 15" key="1">
    <citation type="journal article" date="2023" name="bioRxiv">
        <title>Conserved and derived expression patterns and positive selection on dental genes reveal complex evolutionary context of ever-growing rodent molars.</title>
        <authorList>
            <person name="Calamari Z.T."/>
            <person name="Song A."/>
            <person name="Cohen E."/>
            <person name="Akter M."/>
            <person name="Roy R.D."/>
            <person name="Hallikas O."/>
            <person name="Christensen M.M."/>
            <person name="Li P."/>
            <person name="Marangoni P."/>
            <person name="Jernvall J."/>
            <person name="Klein O.D."/>
        </authorList>
    </citation>
    <scope>NUCLEOTIDE SEQUENCE [LARGE SCALE GENOMIC DNA]</scope>
    <source>
        <strain evidence="14">V071</strain>
    </source>
</reference>
<dbReference type="InterPro" id="IPR000276">
    <property type="entry name" value="GPCR_Rhodpsn"/>
</dbReference>
<feature type="transmembrane region" description="Helical" evidence="12">
    <location>
        <begin position="404"/>
        <end position="423"/>
    </location>
</feature>
<keyword evidence="2" id="KW-1003">Cell membrane</keyword>
<feature type="transmembrane region" description="Helical" evidence="12">
    <location>
        <begin position="777"/>
        <end position="796"/>
    </location>
</feature>
<feature type="transmembrane region" description="Helical" evidence="12">
    <location>
        <begin position="903"/>
        <end position="929"/>
    </location>
</feature>
<keyword evidence="3" id="KW-0716">Sensory transduction</keyword>
<dbReference type="Proteomes" id="UP001488838">
    <property type="component" value="Unassembled WGS sequence"/>
</dbReference>
<keyword evidence="9 11" id="KW-0675">Receptor</keyword>
<gene>
    <name evidence="14" type="ORF">U0070_017185</name>
</gene>
<evidence type="ECO:0000256" key="2">
    <source>
        <dbReference type="ARBA" id="ARBA00022475"/>
    </source>
</evidence>
<feature type="transmembrane region" description="Helical" evidence="12">
    <location>
        <begin position="808"/>
        <end position="831"/>
    </location>
</feature>
<keyword evidence="5" id="KW-0552">Olfaction</keyword>
<feature type="transmembrane region" description="Helical" evidence="12">
    <location>
        <begin position="120"/>
        <end position="141"/>
    </location>
</feature>
<accession>A0AAW0HWV2</accession>
<dbReference type="InterPro" id="IPR000725">
    <property type="entry name" value="Olfact_rcpt"/>
</dbReference>
<evidence type="ECO:0000256" key="4">
    <source>
        <dbReference type="ARBA" id="ARBA00022692"/>
    </source>
</evidence>
<feature type="transmembrane region" description="Helical" evidence="12">
    <location>
        <begin position="229"/>
        <end position="246"/>
    </location>
</feature>
<feature type="transmembrane region" description="Helical" evidence="12">
    <location>
        <begin position="1078"/>
        <end position="1104"/>
    </location>
</feature>
<evidence type="ECO:0000256" key="10">
    <source>
        <dbReference type="ARBA" id="ARBA00023224"/>
    </source>
</evidence>
<dbReference type="SUPFAM" id="SSF81321">
    <property type="entry name" value="Family A G protein-coupled receptor-like"/>
    <property type="match status" value="4"/>
</dbReference>
<evidence type="ECO:0000256" key="6">
    <source>
        <dbReference type="ARBA" id="ARBA00022989"/>
    </source>
</evidence>
<evidence type="ECO:0000256" key="7">
    <source>
        <dbReference type="ARBA" id="ARBA00023040"/>
    </source>
</evidence>
<dbReference type="GO" id="GO:0005886">
    <property type="term" value="C:plasma membrane"/>
    <property type="evidence" value="ECO:0007669"/>
    <property type="project" value="UniProtKB-SubCell"/>
</dbReference>
<keyword evidence="6 12" id="KW-1133">Transmembrane helix</keyword>
<evidence type="ECO:0000256" key="1">
    <source>
        <dbReference type="ARBA" id="ARBA00004651"/>
    </source>
</evidence>
<evidence type="ECO:0000256" key="11">
    <source>
        <dbReference type="RuleBase" id="RU000688"/>
    </source>
</evidence>
<name>A0AAW0HWV2_MYOGA</name>